<organism evidence="2">
    <name type="scientific">viral metagenome</name>
    <dbReference type="NCBI Taxonomy" id="1070528"/>
    <lineage>
        <taxon>unclassified sequences</taxon>
        <taxon>metagenomes</taxon>
        <taxon>organismal metagenomes</taxon>
    </lineage>
</organism>
<protein>
    <submittedName>
        <fullName evidence="2">Uncharacterized protein</fullName>
    </submittedName>
</protein>
<feature type="transmembrane region" description="Helical" evidence="1">
    <location>
        <begin position="38"/>
        <end position="60"/>
    </location>
</feature>
<name>A0A6C0C0Y0_9ZZZZ</name>
<reference evidence="2" key="1">
    <citation type="journal article" date="2020" name="Nature">
        <title>Giant virus diversity and host interactions through global metagenomics.</title>
        <authorList>
            <person name="Schulz F."/>
            <person name="Roux S."/>
            <person name="Paez-Espino D."/>
            <person name="Jungbluth S."/>
            <person name="Walsh D.A."/>
            <person name="Denef V.J."/>
            <person name="McMahon K.D."/>
            <person name="Konstantinidis K.T."/>
            <person name="Eloe-Fadrosh E.A."/>
            <person name="Kyrpides N.C."/>
            <person name="Woyke T."/>
        </authorList>
    </citation>
    <scope>NUCLEOTIDE SEQUENCE</scope>
    <source>
        <strain evidence="2">GVMAG-M-3300020169-51</strain>
    </source>
</reference>
<dbReference type="EMBL" id="MN739295">
    <property type="protein sequence ID" value="QHS97434.1"/>
    <property type="molecule type" value="Genomic_DNA"/>
</dbReference>
<accession>A0A6C0C0Y0</accession>
<keyword evidence="1" id="KW-1133">Transmembrane helix</keyword>
<keyword evidence="1" id="KW-0472">Membrane</keyword>
<dbReference type="AlphaFoldDB" id="A0A6C0C0Y0"/>
<evidence type="ECO:0000313" key="2">
    <source>
        <dbReference type="EMBL" id="QHS97434.1"/>
    </source>
</evidence>
<sequence>MCNEICCQKCKKIKIKRYFLPLIGCVGLTGFEEIRTVIYFPIFITLAFFILFWNFPALAYMSASKPVYFQDIFIDEKKLPNHNVKASLKKKFENIFIISVVITNSILAGALSEYWLFQSQDTKNFIEIIGMSGGIIKLFHIINNNIGRIMIKILKSCIEKENLKLRLQERKSIENIISLKRVRLSHDELNKLEEESKYSNCSPSRPRADTL</sequence>
<feature type="transmembrane region" description="Helical" evidence="1">
    <location>
        <begin position="95"/>
        <end position="116"/>
    </location>
</feature>
<proteinExistence type="predicted"/>
<evidence type="ECO:0000256" key="1">
    <source>
        <dbReference type="SAM" id="Phobius"/>
    </source>
</evidence>
<keyword evidence="1" id="KW-0812">Transmembrane</keyword>